<protein>
    <submittedName>
        <fullName evidence="2">Uncharacterized protein</fullName>
    </submittedName>
</protein>
<proteinExistence type="predicted"/>
<evidence type="ECO:0000256" key="1">
    <source>
        <dbReference type="SAM" id="MobiDB-lite"/>
    </source>
</evidence>
<accession>A0A7Z0EBI0</accession>
<reference evidence="2 3" key="1">
    <citation type="submission" date="2020-07" db="EMBL/GenBank/DDBJ databases">
        <title>Sequencing the genomes of 1000 actinobacteria strains.</title>
        <authorList>
            <person name="Klenk H.-P."/>
        </authorList>
    </citation>
    <scope>NUCLEOTIDE SEQUENCE [LARGE SCALE GENOMIC DNA]</scope>
    <source>
        <strain evidence="2 3">LI1</strain>
    </source>
</reference>
<dbReference type="EMBL" id="JACCFM010000001">
    <property type="protein sequence ID" value="NYJ18478.1"/>
    <property type="molecule type" value="Genomic_DNA"/>
</dbReference>
<comment type="caution">
    <text evidence="2">The sequence shown here is derived from an EMBL/GenBank/DDBJ whole genome shotgun (WGS) entry which is preliminary data.</text>
</comment>
<organism evidence="2 3">
    <name type="scientific">Glaciibacter psychrotolerans</name>
    <dbReference type="NCBI Taxonomy" id="670054"/>
    <lineage>
        <taxon>Bacteria</taxon>
        <taxon>Bacillati</taxon>
        <taxon>Actinomycetota</taxon>
        <taxon>Actinomycetes</taxon>
        <taxon>Micrococcales</taxon>
        <taxon>Microbacteriaceae</taxon>
        <taxon>Glaciibacter</taxon>
    </lineage>
</organism>
<name>A0A7Z0EBI0_9MICO</name>
<dbReference type="RefSeq" id="WP_179577385.1">
    <property type="nucleotide sequence ID" value="NZ_JACCFM010000001.1"/>
</dbReference>
<evidence type="ECO:0000313" key="3">
    <source>
        <dbReference type="Proteomes" id="UP000537260"/>
    </source>
</evidence>
<gene>
    <name evidence="2" type="ORF">HNR05_000269</name>
</gene>
<sequence length="119" mass="13367">MTADTSHSDGGGDLTPETVSELTGQEGGMWVITTFAGTTHFMNLDRGTVRRRPAPGRTTSINDVERPLRTLDACRVGEVGRWTMLSDDFFTDYYWHQTSTIVRIERSDNDQPQKPSTEQ</sequence>
<evidence type="ECO:0000313" key="2">
    <source>
        <dbReference type="EMBL" id="NYJ18478.1"/>
    </source>
</evidence>
<feature type="region of interest" description="Disordered" evidence="1">
    <location>
        <begin position="1"/>
        <end position="25"/>
    </location>
</feature>
<dbReference type="Proteomes" id="UP000537260">
    <property type="component" value="Unassembled WGS sequence"/>
</dbReference>
<keyword evidence="3" id="KW-1185">Reference proteome</keyword>
<dbReference type="AlphaFoldDB" id="A0A7Z0EBI0"/>